<dbReference type="GO" id="GO:0006400">
    <property type="term" value="P:tRNA modification"/>
    <property type="evidence" value="ECO:0007669"/>
    <property type="project" value="TreeGrafter"/>
</dbReference>
<feature type="region of interest" description="Interaction with substrate tRNA" evidence="10">
    <location>
        <begin position="285"/>
        <end position="292"/>
    </location>
</feature>
<dbReference type="InterPro" id="IPR018022">
    <property type="entry name" value="IPT"/>
</dbReference>
<evidence type="ECO:0000256" key="2">
    <source>
        <dbReference type="ARBA" id="ARBA00003213"/>
    </source>
</evidence>
<dbReference type="Gene3D" id="1.10.20.140">
    <property type="match status" value="1"/>
</dbReference>
<accession>A0A6F8PPB9</accession>
<comment type="caution">
    <text evidence="10">Lacks conserved residue(s) required for the propagation of feature annotation.</text>
</comment>
<protein>
    <recommendedName>
        <fullName evidence="10">tRNA dimethylallyltransferase</fullName>
        <ecNumber evidence="10">2.5.1.75</ecNumber>
    </recommendedName>
    <alternativeName>
        <fullName evidence="10">Dimethylallyl diphosphate:tRNA dimethylallyltransferase</fullName>
        <shortName evidence="10">DMAPP:tRNA dimethylallyltransferase</shortName>
        <shortName evidence="10">DMATase</shortName>
    </alternativeName>
    <alternativeName>
        <fullName evidence="10">Isopentenyl-diphosphate:tRNA isopentenyltransferase</fullName>
        <shortName evidence="10">IPP transferase</shortName>
        <shortName evidence="10">IPPT</shortName>
        <shortName evidence="10">IPTase</shortName>
    </alternativeName>
</protein>
<evidence type="ECO:0000256" key="13">
    <source>
        <dbReference type="RuleBase" id="RU003785"/>
    </source>
</evidence>
<keyword evidence="5 10" id="KW-0819">tRNA processing</keyword>
<comment type="subunit">
    <text evidence="10">Monomer.</text>
</comment>
<evidence type="ECO:0000256" key="4">
    <source>
        <dbReference type="ARBA" id="ARBA00022679"/>
    </source>
</evidence>
<feature type="site" description="Interaction with substrate tRNA" evidence="10">
    <location>
        <position position="134"/>
    </location>
</feature>
<feature type="region of interest" description="Interaction with substrate tRNA" evidence="10">
    <location>
        <begin position="46"/>
        <end position="49"/>
    </location>
</feature>
<dbReference type="PANTHER" id="PTHR11088:SF60">
    <property type="entry name" value="TRNA DIMETHYLALLYLTRANSFERASE"/>
    <property type="match status" value="1"/>
</dbReference>
<evidence type="ECO:0000256" key="1">
    <source>
        <dbReference type="ARBA" id="ARBA00001946"/>
    </source>
</evidence>
<dbReference type="PANTHER" id="PTHR11088">
    <property type="entry name" value="TRNA DIMETHYLALLYLTRANSFERASE"/>
    <property type="match status" value="1"/>
</dbReference>
<dbReference type="InterPro" id="IPR027417">
    <property type="entry name" value="P-loop_NTPase"/>
</dbReference>
<dbReference type="SUPFAM" id="SSF52540">
    <property type="entry name" value="P-loop containing nucleoside triphosphate hydrolases"/>
    <property type="match status" value="1"/>
</dbReference>
<name>A0A6F8PPB9_9GAMM</name>
<evidence type="ECO:0000256" key="3">
    <source>
        <dbReference type="ARBA" id="ARBA00005842"/>
    </source>
</evidence>
<evidence type="ECO:0000256" key="5">
    <source>
        <dbReference type="ARBA" id="ARBA00022694"/>
    </source>
</evidence>
<feature type="site" description="Interaction with substrate tRNA" evidence="10">
    <location>
        <position position="112"/>
    </location>
</feature>
<feature type="binding site" evidence="10">
    <location>
        <begin position="21"/>
        <end position="28"/>
    </location>
    <ligand>
        <name>ATP</name>
        <dbReference type="ChEBI" id="CHEBI:30616"/>
    </ligand>
</feature>
<dbReference type="HAMAP" id="MF_00185">
    <property type="entry name" value="IPP_trans"/>
    <property type="match status" value="1"/>
</dbReference>
<dbReference type="Proteomes" id="UP000501466">
    <property type="component" value="Chromosome"/>
</dbReference>
<evidence type="ECO:0000256" key="10">
    <source>
        <dbReference type="HAMAP-Rule" id="MF_00185"/>
    </source>
</evidence>
<evidence type="ECO:0000256" key="11">
    <source>
        <dbReference type="RuleBase" id="RU003783"/>
    </source>
</evidence>
<dbReference type="EMBL" id="AP021888">
    <property type="protein sequence ID" value="BBP43840.1"/>
    <property type="molecule type" value="Genomic_DNA"/>
</dbReference>
<evidence type="ECO:0000256" key="6">
    <source>
        <dbReference type="ARBA" id="ARBA00022741"/>
    </source>
</evidence>
<evidence type="ECO:0000256" key="8">
    <source>
        <dbReference type="ARBA" id="ARBA00022842"/>
    </source>
</evidence>
<evidence type="ECO:0000256" key="12">
    <source>
        <dbReference type="RuleBase" id="RU003784"/>
    </source>
</evidence>
<keyword evidence="7 10" id="KW-0067">ATP-binding</keyword>
<comment type="similarity">
    <text evidence="3 10 13">Belongs to the IPP transferase family.</text>
</comment>
<organism evidence="14 15">
    <name type="scientific">Thiosulfativibrio zosterae</name>
    <dbReference type="NCBI Taxonomy" id="2675053"/>
    <lineage>
        <taxon>Bacteria</taxon>
        <taxon>Pseudomonadati</taxon>
        <taxon>Pseudomonadota</taxon>
        <taxon>Gammaproteobacteria</taxon>
        <taxon>Thiotrichales</taxon>
        <taxon>Piscirickettsiaceae</taxon>
        <taxon>Thiosulfativibrio</taxon>
    </lineage>
</organism>
<feature type="binding site" evidence="10">
    <location>
        <begin position="23"/>
        <end position="28"/>
    </location>
    <ligand>
        <name>substrate</name>
    </ligand>
</feature>
<evidence type="ECO:0000313" key="15">
    <source>
        <dbReference type="Proteomes" id="UP000501466"/>
    </source>
</evidence>
<dbReference type="InterPro" id="IPR039657">
    <property type="entry name" value="Dimethylallyltransferase"/>
</dbReference>
<keyword evidence="15" id="KW-1185">Reference proteome</keyword>
<dbReference type="GO" id="GO:0052381">
    <property type="term" value="F:tRNA dimethylallyltransferase activity"/>
    <property type="evidence" value="ECO:0007669"/>
    <property type="project" value="UniProtKB-UniRule"/>
</dbReference>
<keyword evidence="6 10" id="KW-0547">Nucleotide-binding</keyword>
<evidence type="ECO:0000256" key="7">
    <source>
        <dbReference type="ARBA" id="ARBA00022840"/>
    </source>
</evidence>
<dbReference type="RefSeq" id="WP_173291611.1">
    <property type="nucleotide sequence ID" value="NZ_AP021888.1"/>
</dbReference>
<sequence length="329" mass="36934">MLEPQILAQLIEQKKVLAIMGPTASGKSRLSMALAEVLPIEIISVDSALIYRDMDIGTAKPTAAELDKVPHHLIDILSPSQTYSASEFVADTHRLVAEIFARGRLPVLVGGTMMYFHALQQGMAQLPEANEAIRSRLMVEWFEDAAAVYAQLQAVDPQICQRIHANDQQRIMRALEVYEITGKPLSVLQQEGQGQGLSAFDLVKVVLLPESRAELHHQIKLRFMQMLDHGLLSEVETLMTNPELHPDLPSIRSVGYRQAWSYLMGEMNEETFIEQGISATRQLAKRQITWLRKEQTALSLDSFELSKEALLSQTLNYFTQSLLENPKSV</sequence>
<dbReference type="AlphaFoldDB" id="A0A6F8PPB9"/>
<dbReference type="EC" id="2.5.1.75" evidence="10"/>
<feature type="region of interest" description="Interaction with substrate tRNA" evidence="10">
    <location>
        <begin position="169"/>
        <end position="173"/>
    </location>
</feature>
<dbReference type="Gene3D" id="3.40.50.300">
    <property type="entry name" value="P-loop containing nucleotide triphosphate hydrolases"/>
    <property type="match status" value="1"/>
</dbReference>
<dbReference type="Pfam" id="PF01715">
    <property type="entry name" value="IPPT"/>
    <property type="match status" value="1"/>
</dbReference>
<reference evidence="15" key="1">
    <citation type="submission" date="2019-11" db="EMBL/GenBank/DDBJ databases">
        <title>Isolation and characterization of two novel species in the genus Thiomicrorhabdus.</title>
        <authorList>
            <person name="Mochizuki J."/>
            <person name="Kojima H."/>
            <person name="Fukui M."/>
        </authorList>
    </citation>
    <scope>NUCLEOTIDE SEQUENCE [LARGE SCALE GENOMIC DNA]</scope>
    <source>
        <strain evidence="15">AkT22</strain>
    </source>
</reference>
<comment type="catalytic activity">
    <reaction evidence="9 10 11">
        <text>adenosine(37) in tRNA + dimethylallyl diphosphate = N(6)-dimethylallyladenosine(37) in tRNA + diphosphate</text>
        <dbReference type="Rhea" id="RHEA:26482"/>
        <dbReference type="Rhea" id="RHEA-COMP:10162"/>
        <dbReference type="Rhea" id="RHEA-COMP:10375"/>
        <dbReference type="ChEBI" id="CHEBI:33019"/>
        <dbReference type="ChEBI" id="CHEBI:57623"/>
        <dbReference type="ChEBI" id="CHEBI:74411"/>
        <dbReference type="ChEBI" id="CHEBI:74415"/>
        <dbReference type="EC" id="2.5.1.75"/>
    </reaction>
</comment>
<dbReference type="GO" id="GO:0005524">
    <property type="term" value="F:ATP binding"/>
    <property type="evidence" value="ECO:0007669"/>
    <property type="project" value="UniProtKB-UniRule"/>
</dbReference>
<evidence type="ECO:0000256" key="9">
    <source>
        <dbReference type="ARBA" id="ARBA00049563"/>
    </source>
</evidence>
<proteinExistence type="inferred from homology"/>
<gene>
    <name evidence="10 14" type="primary">miaA</name>
    <name evidence="14" type="ORF">THMIRHAT_15860</name>
</gene>
<dbReference type="KEGG" id="tzo:THMIRHAT_15860"/>
<evidence type="ECO:0000313" key="14">
    <source>
        <dbReference type="EMBL" id="BBP43840.1"/>
    </source>
</evidence>
<comment type="function">
    <text evidence="2 10 12">Catalyzes the transfer of a dimethylallyl group onto the adenine at position 37 in tRNAs that read codons beginning with uridine, leading to the formation of N6-(dimethylallyl)adenosine (i(6)A).</text>
</comment>
<keyword evidence="8 10" id="KW-0460">Magnesium</keyword>
<dbReference type="NCBIfam" id="TIGR00174">
    <property type="entry name" value="miaA"/>
    <property type="match status" value="1"/>
</dbReference>
<keyword evidence="4 10" id="KW-0808">Transferase</keyword>
<comment type="cofactor">
    <cofactor evidence="1 10">
        <name>Mg(2+)</name>
        <dbReference type="ChEBI" id="CHEBI:18420"/>
    </cofactor>
</comment>